<dbReference type="OrthoDB" id="5901192at2"/>
<evidence type="ECO:0000256" key="10">
    <source>
        <dbReference type="SAM" id="Phobius"/>
    </source>
</evidence>
<dbReference type="PIRSF" id="PIRSF005091">
    <property type="entry name" value="Mmb_sulf_HI1246"/>
    <property type="match status" value="1"/>
</dbReference>
<dbReference type="KEGG" id="gaz:Pan241w_17670"/>
<sequence>MLNNLPASGTEFNQSEPDFTIPSNSPNRALNRRNWFSAFSTWSGRYTVIAMIFAITVSYLILLRTVMVLTYVDLVKLSFWQGLRLFFVGFQFDVLVALCFVVPQLLHITLVSNQRITGRTSRWLLDATWIIAFLFLPFLCIAEYIFFDEFQSRLSYIAFEYIVYPTEVCCNIWQSYPLVELLAVVSLCGGILWFLLRKHFHNKIAAPMPWTRRYTFLLASLMGIMVLWTTTSAESRQVTRDRVANECTWNGLYSFVYYAWTCRFDFNKNYITLESSEVNQQLRQQIVEERDELQTDSNNPVDRIVNTGKPQQDFNVVLILEESLGSDFVGALGDGRKLTPHFDALTRKGVLFDNFYATGNRTARALEAVLTSMPPIPTESILKRDHSDRVFTLASVLAQRGYERLFMTGGRGLFDGVRSFMKSNGFNHFVEQSDFQDPVFANAWGVSDEDLFRKALGELDRLHTSGRPFFATILTVSNHRPYTYPEGRIPENEQTRANAVKYADWALGYFFREAQSHDFYQNTIFVVMGDHGARVSGSQLFPMSSYRVPVLLIQPQGTGQGTRCSTLACSLDIPTTIMGRLGGDYRSVFFGYDALEVNQKQGRAIMQHNHDVALLDSQNQMVVLGFGKSAECFTLDQTSYQLEQQLVPDQNMMKSAVSYFQSAFELYYSDRWFPDFNIRIKDTQTVKRKMSHGQISTN</sequence>
<dbReference type="Gene3D" id="3.40.720.10">
    <property type="entry name" value="Alkaline Phosphatase, subunit A"/>
    <property type="match status" value="1"/>
</dbReference>
<keyword evidence="2" id="KW-1003">Cell membrane</keyword>
<evidence type="ECO:0000256" key="5">
    <source>
        <dbReference type="ARBA" id="ARBA00023136"/>
    </source>
</evidence>
<dbReference type="Gene3D" id="3.30.1120.80">
    <property type="match status" value="1"/>
</dbReference>
<keyword evidence="4 10" id="KW-1133">Transmembrane helix</keyword>
<dbReference type="InterPro" id="IPR017850">
    <property type="entry name" value="Alkaline_phosphatase_core_sf"/>
</dbReference>
<keyword evidence="5 10" id="KW-0472">Membrane</keyword>
<accession>A0A517RCZ5</accession>
<feature type="binding site" evidence="7">
    <location>
        <position position="479"/>
    </location>
    <ligand>
        <name>substrate</name>
    </ligand>
</feature>
<dbReference type="InterPro" id="IPR000917">
    <property type="entry name" value="Sulfatase_N"/>
</dbReference>
<keyword evidence="7" id="KW-0479">Metal-binding</keyword>
<evidence type="ECO:0000256" key="6">
    <source>
        <dbReference type="PIRSR" id="PIRSR005091-1"/>
    </source>
</evidence>
<dbReference type="PANTHER" id="PTHR47371">
    <property type="entry name" value="LIPOTEICHOIC ACID SYNTHASE"/>
    <property type="match status" value="1"/>
</dbReference>
<dbReference type="Proteomes" id="UP000317171">
    <property type="component" value="Chromosome"/>
</dbReference>
<evidence type="ECO:0000256" key="9">
    <source>
        <dbReference type="SAM" id="MobiDB-lite"/>
    </source>
</evidence>
<keyword evidence="7" id="KW-0464">Manganese</keyword>
<evidence type="ECO:0000256" key="2">
    <source>
        <dbReference type="ARBA" id="ARBA00022475"/>
    </source>
</evidence>
<dbReference type="InterPro" id="IPR012160">
    <property type="entry name" value="LtaS-like"/>
</dbReference>
<feature type="binding site" evidence="8">
    <location>
        <position position="322"/>
    </location>
    <ligand>
        <name>Mn(2+)</name>
        <dbReference type="ChEBI" id="CHEBI:29035"/>
    </ligand>
</feature>
<protein>
    <submittedName>
        <fullName evidence="12">Lipoteichoic acid synthase 2</fullName>
    </submittedName>
</protein>
<gene>
    <name evidence="12" type="primary">ltaS2</name>
    <name evidence="12" type="ORF">Pan241w_17670</name>
</gene>
<evidence type="ECO:0000256" key="8">
    <source>
        <dbReference type="PIRSR" id="PIRSR005091-3"/>
    </source>
</evidence>
<evidence type="ECO:0000256" key="1">
    <source>
        <dbReference type="ARBA" id="ARBA00004651"/>
    </source>
</evidence>
<feature type="transmembrane region" description="Helical" evidence="10">
    <location>
        <begin position="176"/>
        <end position="196"/>
    </location>
</feature>
<feature type="domain" description="Sulfatase N-terminal" evidence="11">
    <location>
        <begin position="315"/>
        <end position="582"/>
    </location>
</feature>
<feature type="binding site" evidence="8">
    <location>
        <position position="530"/>
    </location>
    <ligand>
        <name>Mn(2+)</name>
        <dbReference type="ChEBI" id="CHEBI:29035"/>
    </ligand>
</feature>
<keyword evidence="3 10" id="KW-0812">Transmembrane</keyword>
<dbReference type="SUPFAM" id="SSF53649">
    <property type="entry name" value="Alkaline phosphatase-like"/>
    <property type="match status" value="1"/>
</dbReference>
<dbReference type="RefSeq" id="WP_145213739.1">
    <property type="nucleotide sequence ID" value="NZ_CP036269.1"/>
</dbReference>
<dbReference type="CDD" id="cd16015">
    <property type="entry name" value="LTA_synthase"/>
    <property type="match status" value="1"/>
</dbReference>
<name>A0A517RCZ5_9PLAN</name>
<dbReference type="PANTHER" id="PTHR47371:SF3">
    <property type="entry name" value="PHOSPHOGLYCEROL TRANSFERASE I"/>
    <property type="match status" value="1"/>
</dbReference>
<evidence type="ECO:0000313" key="12">
    <source>
        <dbReference type="EMBL" id="QDT41704.1"/>
    </source>
</evidence>
<feature type="binding site" evidence="8">
    <location>
        <position position="362"/>
    </location>
    <ligand>
        <name>Mn(2+)</name>
        <dbReference type="ChEBI" id="CHEBI:29035"/>
    </ligand>
</feature>
<dbReference type="AlphaFoldDB" id="A0A517RCZ5"/>
<evidence type="ECO:0000256" key="4">
    <source>
        <dbReference type="ARBA" id="ARBA00022989"/>
    </source>
</evidence>
<feature type="transmembrane region" description="Helical" evidence="10">
    <location>
        <begin position="216"/>
        <end position="233"/>
    </location>
</feature>
<evidence type="ECO:0000256" key="3">
    <source>
        <dbReference type="ARBA" id="ARBA00022692"/>
    </source>
</evidence>
<evidence type="ECO:0000259" key="11">
    <source>
        <dbReference type="Pfam" id="PF00884"/>
    </source>
</evidence>
<comment type="subcellular location">
    <subcellularLocation>
        <location evidence="1">Cell membrane</location>
        <topology evidence="1">Multi-pass membrane protein</topology>
    </subcellularLocation>
</comment>
<feature type="transmembrane region" description="Helical" evidence="10">
    <location>
        <begin position="42"/>
        <end position="62"/>
    </location>
</feature>
<organism evidence="12 13">
    <name type="scientific">Gimesia alba</name>
    <dbReference type="NCBI Taxonomy" id="2527973"/>
    <lineage>
        <taxon>Bacteria</taxon>
        <taxon>Pseudomonadati</taxon>
        <taxon>Planctomycetota</taxon>
        <taxon>Planctomycetia</taxon>
        <taxon>Planctomycetales</taxon>
        <taxon>Planctomycetaceae</taxon>
        <taxon>Gimesia</taxon>
    </lineage>
</organism>
<reference evidence="12 13" key="1">
    <citation type="submission" date="2019-02" db="EMBL/GenBank/DDBJ databases">
        <title>Deep-cultivation of Planctomycetes and their phenomic and genomic characterization uncovers novel biology.</title>
        <authorList>
            <person name="Wiegand S."/>
            <person name="Jogler M."/>
            <person name="Boedeker C."/>
            <person name="Pinto D."/>
            <person name="Vollmers J."/>
            <person name="Rivas-Marin E."/>
            <person name="Kohn T."/>
            <person name="Peeters S.H."/>
            <person name="Heuer A."/>
            <person name="Rast P."/>
            <person name="Oberbeckmann S."/>
            <person name="Bunk B."/>
            <person name="Jeske O."/>
            <person name="Meyerdierks A."/>
            <person name="Storesund J.E."/>
            <person name="Kallscheuer N."/>
            <person name="Luecker S."/>
            <person name="Lage O.M."/>
            <person name="Pohl T."/>
            <person name="Merkel B.J."/>
            <person name="Hornburger P."/>
            <person name="Mueller R.-W."/>
            <person name="Bruemmer F."/>
            <person name="Labrenz M."/>
            <person name="Spormann A.M."/>
            <person name="Op den Camp H."/>
            <person name="Overmann J."/>
            <person name="Amann R."/>
            <person name="Jetten M.S.M."/>
            <person name="Mascher T."/>
            <person name="Medema M.H."/>
            <person name="Devos D.P."/>
            <person name="Kaster A.-K."/>
            <person name="Ovreas L."/>
            <person name="Rohde M."/>
            <person name="Galperin M.Y."/>
            <person name="Jogler C."/>
        </authorList>
    </citation>
    <scope>NUCLEOTIDE SEQUENCE [LARGE SCALE GENOMIC DNA]</scope>
    <source>
        <strain evidence="12 13">Pan241w</strain>
    </source>
</reference>
<dbReference type="GO" id="GO:0005886">
    <property type="term" value="C:plasma membrane"/>
    <property type="evidence" value="ECO:0007669"/>
    <property type="project" value="UniProtKB-SubCell"/>
</dbReference>
<dbReference type="InterPro" id="IPR050448">
    <property type="entry name" value="OpgB/LTA_synthase_biosynth"/>
</dbReference>
<evidence type="ECO:0000313" key="13">
    <source>
        <dbReference type="Proteomes" id="UP000317171"/>
    </source>
</evidence>
<feature type="transmembrane region" description="Helical" evidence="10">
    <location>
        <begin position="82"/>
        <end position="102"/>
    </location>
</feature>
<dbReference type="EMBL" id="CP036269">
    <property type="protein sequence ID" value="QDT41704.1"/>
    <property type="molecule type" value="Genomic_DNA"/>
</dbReference>
<keyword evidence="13" id="KW-1185">Reference proteome</keyword>
<dbReference type="Pfam" id="PF00884">
    <property type="entry name" value="Sulfatase"/>
    <property type="match status" value="1"/>
</dbReference>
<proteinExistence type="predicted"/>
<feature type="active site" evidence="6">
    <location>
        <position position="362"/>
    </location>
</feature>
<dbReference type="GO" id="GO:0046872">
    <property type="term" value="F:metal ion binding"/>
    <property type="evidence" value="ECO:0007669"/>
    <property type="project" value="UniProtKB-KW"/>
</dbReference>
<feature type="transmembrane region" description="Helical" evidence="10">
    <location>
        <begin position="123"/>
        <end position="147"/>
    </location>
</feature>
<feature type="binding site" evidence="8">
    <location>
        <position position="531"/>
    </location>
    <ligand>
        <name>Mn(2+)</name>
        <dbReference type="ChEBI" id="CHEBI:29035"/>
    </ligand>
</feature>
<evidence type="ECO:0000256" key="7">
    <source>
        <dbReference type="PIRSR" id="PIRSR005091-2"/>
    </source>
</evidence>
<feature type="region of interest" description="Disordered" evidence="9">
    <location>
        <begin position="1"/>
        <end position="25"/>
    </location>
</feature>